<proteinExistence type="predicted"/>
<feature type="domain" description="Phosphotransferase system EIIC" evidence="9">
    <location>
        <begin position="18"/>
        <end position="336"/>
    </location>
</feature>
<keyword evidence="11" id="KW-1185">Reference proteome</keyword>
<dbReference type="Proteomes" id="UP000184447">
    <property type="component" value="Unassembled WGS sequence"/>
</dbReference>
<dbReference type="RefSeq" id="WP_143160598.1">
    <property type="nucleotide sequence ID" value="NZ_FQXM01000036.1"/>
</dbReference>
<evidence type="ECO:0000259" key="9">
    <source>
        <dbReference type="Pfam" id="PF13303"/>
    </source>
</evidence>
<evidence type="ECO:0000256" key="6">
    <source>
        <dbReference type="ARBA" id="ARBA00022989"/>
    </source>
</evidence>
<evidence type="ECO:0000256" key="7">
    <source>
        <dbReference type="ARBA" id="ARBA00023136"/>
    </source>
</evidence>
<keyword evidence="3" id="KW-1003">Cell membrane</keyword>
<evidence type="ECO:0000256" key="1">
    <source>
        <dbReference type="ARBA" id="ARBA00004651"/>
    </source>
</evidence>
<feature type="transmembrane region" description="Helical" evidence="8">
    <location>
        <begin position="199"/>
        <end position="218"/>
    </location>
</feature>
<keyword evidence="4" id="KW-0762">Sugar transport</keyword>
<feature type="transmembrane region" description="Helical" evidence="8">
    <location>
        <begin position="123"/>
        <end position="145"/>
    </location>
</feature>
<dbReference type="GO" id="GO:0008982">
    <property type="term" value="F:protein-N(PI)-phosphohistidine-sugar phosphotransferase activity"/>
    <property type="evidence" value="ECO:0007669"/>
    <property type="project" value="InterPro"/>
</dbReference>
<sequence>MNNIKSLLKKAFKRYLLDALSAMALGLFASLIIGLILSQISKVPGFLFIKEFADIVSAKSPVVGSAIGVAIAYGLKVSPLTMFSSAATGAFGYSLGGPVGAYVAAVFGAEIGKLVSGKTKVDIILVPSLTIIAGGLAGKFVGPGIATFMTNFGGLINTATTLKPISMGIAVSTLMGLALTAPISSAAIAISLNLSGPAAGAATVGCCAQMVGFAVASYRENKTSGLISQGIGTSMLQVANIFKNPIILIPPTLAGAILGPIATSVFDLQNIAIGAGMGTSGLVGPIGTYTAMAGTVSSGLLIFQIVLLEFIAPALITIIISEFMRKKGWIKFGDMQLDL</sequence>
<reference evidence="10 11" key="1">
    <citation type="submission" date="2016-11" db="EMBL/GenBank/DDBJ databases">
        <authorList>
            <person name="Jaros S."/>
            <person name="Januszkiewicz K."/>
            <person name="Wedrychowicz H."/>
        </authorList>
    </citation>
    <scope>NUCLEOTIDE SEQUENCE [LARGE SCALE GENOMIC DNA]</scope>
    <source>
        <strain evidence="10 11">DSM 8605</strain>
    </source>
</reference>
<evidence type="ECO:0000256" key="3">
    <source>
        <dbReference type="ARBA" id="ARBA00022475"/>
    </source>
</evidence>
<evidence type="ECO:0000256" key="4">
    <source>
        <dbReference type="ARBA" id="ARBA00022597"/>
    </source>
</evidence>
<dbReference type="STRING" id="1121316.SAMN02745207_03910"/>
<feature type="transmembrane region" description="Helical" evidence="8">
    <location>
        <begin position="15"/>
        <end position="37"/>
    </location>
</feature>
<dbReference type="EMBL" id="FQXM01000036">
    <property type="protein sequence ID" value="SHI02900.1"/>
    <property type="molecule type" value="Genomic_DNA"/>
</dbReference>
<accession>A0A1M5XSW4</accession>
<evidence type="ECO:0000313" key="11">
    <source>
        <dbReference type="Proteomes" id="UP000184447"/>
    </source>
</evidence>
<name>A0A1M5XSW4_9CLOT</name>
<dbReference type="GO" id="GO:0009401">
    <property type="term" value="P:phosphoenolpyruvate-dependent sugar phosphotransferase system"/>
    <property type="evidence" value="ECO:0007669"/>
    <property type="project" value="InterPro"/>
</dbReference>
<dbReference type="OrthoDB" id="396983at2"/>
<organism evidence="10 11">
    <name type="scientific">Clostridium grantii DSM 8605</name>
    <dbReference type="NCBI Taxonomy" id="1121316"/>
    <lineage>
        <taxon>Bacteria</taxon>
        <taxon>Bacillati</taxon>
        <taxon>Bacillota</taxon>
        <taxon>Clostridia</taxon>
        <taxon>Eubacteriales</taxon>
        <taxon>Clostridiaceae</taxon>
        <taxon>Clostridium</taxon>
    </lineage>
</organism>
<keyword evidence="6 8" id="KW-1133">Transmembrane helix</keyword>
<gene>
    <name evidence="10" type="ORF">SAMN02745207_03910</name>
</gene>
<protein>
    <recommendedName>
        <fullName evidence="9">Phosphotransferase system EIIC domain-containing protein</fullName>
    </recommendedName>
</protein>
<dbReference type="Pfam" id="PF13303">
    <property type="entry name" value="PTS_EIIC_2"/>
    <property type="match status" value="1"/>
</dbReference>
<dbReference type="GO" id="GO:0005886">
    <property type="term" value="C:plasma membrane"/>
    <property type="evidence" value="ECO:0007669"/>
    <property type="project" value="UniProtKB-SubCell"/>
</dbReference>
<keyword evidence="7 8" id="KW-0472">Membrane</keyword>
<comment type="subcellular location">
    <subcellularLocation>
        <location evidence="1">Cell membrane</location>
        <topology evidence="1">Multi-pass membrane protein</topology>
    </subcellularLocation>
</comment>
<evidence type="ECO:0000256" key="8">
    <source>
        <dbReference type="SAM" id="Phobius"/>
    </source>
</evidence>
<evidence type="ECO:0000313" key="10">
    <source>
        <dbReference type="EMBL" id="SHI02900.1"/>
    </source>
</evidence>
<feature type="transmembrane region" description="Helical" evidence="8">
    <location>
        <begin position="301"/>
        <end position="321"/>
    </location>
</feature>
<feature type="transmembrane region" description="Helical" evidence="8">
    <location>
        <begin position="165"/>
        <end position="192"/>
    </location>
</feature>
<dbReference type="InterPro" id="IPR003352">
    <property type="entry name" value="PTS_EIIC"/>
</dbReference>
<evidence type="ECO:0000256" key="5">
    <source>
        <dbReference type="ARBA" id="ARBA00022692"/>
    </source>
</evidence>
<keyword evidence="2" id="KW-0813">Transport</keyword>
<feature type="transmembrane region" description="Helical" evidence="8">
    <location>
        <begin position="90"/>
        <end position="111"/>
    </location>
</feature>
<dbReference type="AlphaFoldDB" id="A0A1M5XSW4"/>
<keyword evidence="5 8" id="KW-0812">Transmembrane</keyword>
<evidence type="ECO:0000256" key="2">
    <source>
        <dbReference type="ARBA" id="ARBA00022448"/>
    </source>
</evidence>